<evidence type="ECO:0000313" key="2">
    <source>
        <dbReference type="EMBL" id="CUH67963.1"/>
    </source>
</evidence>
<gene>
    <name evidence="2" type="ORF">TG4357_03310</name>
</gene>
<organism evidence="2 3">
    <name type="scientific">Thalassovita gelatinovora</name>
    <name type="common">Thalassobius gelatinovorus</name>
    <dbReference type="NCBI Taxonomy" id="53501"/>
    <lineage>
        <taxon>Bacteria</taxon>
        <taxon>Pseudomonadati</taxon>
        <taxon>Pseudomonadota</taxon>
        <taxon>Alphaproteobacteria</taxon>
        <taxon>Rhodobacterales</taxon>
        <taxon>Roseobacteraceae</taxon>
        <taxon>Thalassovita</taxon>
    </lineage>
</organism>
<protein>
    <recommendedName>
        <fullName evidence="1">DUF6950 domain-containing protein</fullName>
    </recommendedName>
</protein>
<feature type="domain" description="DUF6950" evidence="1">
    <location>
        <begin position="1"/>
        <end position="133"/>
    </location>
</feature>
<sequence>MRYPDWNSRLIKYLSTAVETPFQPGIHDCALFFAGAVEAQTGKDHAAPYRGRYTTLRGGLRVLRKDGFGDHIALAAHHLPEIPPSFAQPGDGAVIDTPDGPALGVVQGERIYVLGIDRLHLMPRLNATRAFGVR</sequence>
<evidence type="ECO:0000259" key="1">
    <source>
        <dbReference type="Pfam" id="PF22262"/>
    </source>
</evidence>
<dbReference type="OrthoDB" id="6586924at2"/>
<evidence type="ECO:0000313" key="3">
    <source>
        <dbReference type="Proteomes" id="UP000051587"/>
    </source>
</evidence>
<name>A0A0P1FJG0_THAGE</name>
<dbReference type="AlphaFoldDB" id="A0A0P1FJG0"/>
<dbReference type="STRING" id="53501.SAMN04488043_104181"/>
<proteinExistence type="predicted"/>
<dbReference type="Proteomes" id="UP000051587">
    <property type="component" value="Unassembled WGS sequence"/>
</dbReference>
<reference evidence="2 3" key="1">
    <citation type="submission" date="2015-09" db="EMBL/GenBank/DDBJ databases">
        <authorList>
            <consortium name="Swine Surveillance"/>
        </authorList>
    </citation>
    <scope>NUCLEOTIDE SEQUENCE [LARGE SCALE GENOMIC DNA]</scope>
    <source>
        <strain evidence="2 3">CECT 4357</strain>
    </source>
</reference>
<accession>A0A0P1FJG0</accession>
<dbReference type="Pfam" id="PF22262">
    <property type="entry name" value="DUF6950"/>
    <property type="match status" value="1"/>
</dbReference>
<keyword evidence="3" id="KW-1185">Reference proteome</keyword>
<dbReference type="InterPro" id="IPR053802">
    <property type="entry name" value="DUF6950"/>
</dbReference>
<dbReference type="RefSeq" id="WP_058264004.1">
    <property type="nucleotide sequence ID" value="NZ_CP051181.1"/>
</dbReference>
<dbReference type="EMBL" id="CYSA01000027">
    <property type="protein sequence ID" value="CUH67963.1"/>
    <property type="molecule type" value="Genomic_DNA"/>
</dbReference>